<dbReference type="PANTHER" id="PTHR33099">
    <property type="entry name" value="FE2OG DIOXYGENASE DOMAIN-CONTAINING PROTEIN"/>
    <property type="match status" value="1"/>
</dbReference>
<gene>
    <name evidence="3" type="ORF">BD410DRAFT_835057</name>
</gene>
<protein>
    <recommendedName>
        <fullName evidence="2">Fe2OG dioxygenase domain-containing protein</fullName>
    </recommendedName>
</protein>
<keyword evidence="1" id="KW-0560">Oxidoreductase</keyword>
<dbReference type="GO" id="GO:0016491">
    <property type="term" value="F:oxidoreductase activity"/>
    <property type="evidence" value="ECO:0007669"/>
    <property type="project" value="UniProtKB-KW"/>
</dbReference>
<accession>A0A4Y7QK61</accession>
<dbReference type="Pfam" id="PF13640">
    <property type="entry name" value="2OG-FeII_Oxy_3"/>
    <property type="match status" value="1"/>
</dbReference>
<comment type="similarity">
    <text evidence="1">Belongs to the iron/ascorbate-dependent oxidoreductase family.</text>
</comment>
<evidence type="ECO:0000313" key="4">
    <source>
        <dbReference type="Proteomes" id="UP000294933"/>
    </source>
</evidence>
<dbReference type="Proteomes" id="UP000294933">
    <property type="component" value="Unassembled WGS sequence"/>
</dbReference>
<proteinExistence type="inferred from homology"/>
<dbReference type="OrthoDB" id="27483at2759"/>
<evidence type="ECO:0000313" key="3">
    <source>
        <dbReference type="EMBL" id="TDL27746.1"/>
    </source>
</evidence>
<feature type="domain" description="Fe2OG dioxygenase" evidence="2">
    <location>
        <begin position="124"/>
        <end position="226"/>
    </location>
</feature>
<name>A0A4Y7QK61_9AGAM</name>
<dbReference type="InterPro" id="IPR005123">
    <property type="entry name" value="Oxoglu/Fe-dep_dioxygenase_dom"/>
</dbReference>
<evidence type="ECO:0000256" key="1">
    <source>
        <dbReference type="RuleBase" id="RU003682"/>
    </source>
</evidence>
<evidence type="ECO:0000259" key="2">
    <source>
        <dbReference type="PROSITE" id="PS51471"/>
    </source>
</evidence>
<dbReference type="PROSITE" id="PS51471">
    <property type="entry name" value="FE2OG_OXY"/>
    <property type="match status" value="1"/>
</dbReference>
<dbReference type="VEuPathDB" id="FungiDB:BD410DRAFT_835057"/>
<reference evidence="3 4" key="1">
    <citation type="submission" date="2018-06" db="EMBL/GenBank/DDBJ databases">
        <title>A transcriptomic atlas of mushroom development highlights an independent origin of complex multicellularity.</title>
        <authorList>
            <consortium name="DOE Joint Genome Institute"/>
            <person name="Krizsan K."/>
            <person name="Almasi E."/>
            <person name="Merenyi Z."/>
            <person name="Sahu N."/>
            <person name="Viragh M."/>
            <person name="Koszo T."/>
            <person name="Mondo S."/>
            <person name="Kiss B."/>
            <person name="Balint B."/>
            <person name="Kues U."/>
            <person name="Barry K."/>
            <person name="Hegedus J.C."/>
            <person name="Henrissat B."/>
            <person name="Johnson J."/>
            <person name="Lipzen A."/>
            <person name="Ohm R."/>
            <person name="Nagy I."/>
            <person name="Pangilinan J."/>
            <person name="Yan J."/>
            <person name="Xiong Y."/>
            <person name="Grigoriev I.V."/>
            <person name="Hibbett D.S."/>
            <person name="Nagy L.G."/>
        </authorList>
    </citation>
    <scope>NUCLEOTIDE SEQUENCE [LARGE SCALE GENOMIC DNA]</scope>
    <source>
        <strain evidence="3 4">SZMC22713</strain>
    </source>
</reference>
<dbReference type="PANTHER" id="PTHR33099:SF7">
    <property type="entry name" value="MYND-TYPE DOMAIN-CONTAINING PROTEIN"/>
    <property type="match status" value="1"/>
</dbReference>
<dbReference type="GO" id="GO:0046872">
    <property type="term" value="F:metal ion binding"/>
    <property type="evidence" value="ECO:0007669"/>
    <property type="project" value="UniProtKB-KW"/>
</dbReference>
<keyword evidence="1" id="KW-0408">Iron</keyword>
<dbReference type="InterPro" id="IPR044862">
    <property type="entry name" value="Pro_4_hyd_alph_FE2OG_OXY"/>
</dbReference>
<dbReference type="EMBL" id="ML170158">
    <property type="protein sequence ID" value="TDL27746.1"/>
    <property type="molecule type" value="Genomic_DNA"/>
</dbReference>
<sequence length="319" mass="35664">METQESALHDKLKNAAAECDNPGAWSNGTWQFSPNDLNLFYRSNNDVRFLEWANATAVDLEQLGKLCDPATFGANQQDVLDETYRKAGKMDTDRFSLNMCPERSGLAHVVKMGLLGLRDERSIKLEMYKLNVYGEGSFFKAHKDTPHGDTMFGSLVIVLPSLHQGGALLLKHEGKEVTIDAAKDLDAKPPGTVAWVAFYSDVEHEVEQVVSGHRVTITYNLYFTDSSTLPLPKELLDTENLTEVLRQLLIDEKFLPGGGTIGFGLKHQYPLPSKKTKAKHLKSLLFFFLIRIYSLLGHCPMIEKLYTGLCYGECKLSSV</sequence>
<dbReference type="AlphaFoldDB" id="A0A4Y7QK61"/>
<dbReference type="Gene3D" id="2.60.120.620">
    <property type="entry name" value="q2cbj1_9rhob like domain"/>
    <property type="match status" value="1"/>
</dbReference>
<keyword evidence="4" id="KW-1185">Reference proteome</keyword>
<keyword evidence="1" id="KW-0479">Metal-binding</keyword>
<organism evidence="3 4">
    <name type="scientific">Rickenella mellea</name>
    <dbReference type="NCBI Taxonomy" id="50990"/>
    <lineage>
        <taxon>Eukaryota</taxon>
        <taxon>Fungi</taxon>
        <taxon>Dikarya</taxon>
        <taxon>Basidiomycota</taxon>
        <taxon>Agaricomycotina</taxon>
        <taxon>Agaricomycetes</taxon>
        <taxon>Hymenochaetales</taxon>
        <taxon>Rickenellaceae</taxon>
        <taxon>Rickenella</taxon>
    </lineage>
</organism>